<gene>
    <name evidence="1" type="ORF">LCGC14_3022650</name>
</gene>
<organism evidence="1">
    <name type="scientific">marine sediment metagenome</name>
    <dbReference type="NCBI Taxonomy" id="412755"/>
    <lineage>
        <taxon>unclassified sequences</taxon>
        <taxon>metagenomes</taxon>
        <taxon>ecological metagenomes</taxon>
    </lineage>
</organism>
<dbReference type="AlphaFoldDB" id="A0A0F8XHV5"/>
<name>A0A0F8XHV5_9ZZZZ</name>
<accession>A0A0F8XHV5</accession>
<comment type="caution">
    <text evidence="1">The sequence shown here is derived from an EMBL/GenBank/DDBJ whole genome shotgun (WGS) entry which is preliminary data.</text>
</comment>
<dbReference type="EMBL" id="LAZR01062883">
    <property type="protein sequence ID" value="KKK60610.1"/>
    <property type="molecule type" value="Genomic_DNA"/>
</dbReference>
<evidence type="ECO:0000313" key="1">
    <source>
        <dbReference type="EMBL" id="KKK60610.1"/>
    </source>
</evidence>
<proteinExistence type="predicted"/>
<reference evidence="1" key="1">
    <citation type="journal article" date="2015" name="Nature">
        <title>Complex archaea that bridge the gap between prokaryotes and eukaryotes.</title>
        <authorList>
            <person name="Spang A."/>
            <person name="Saw J.H."/>
            <person name="Jorgensen S.L."/>
            <person name="Zaremba-Niedzwiedzka K."/>
            <person name="Martijn J."/>
            <person name="Lind A.E."/>
            <person name="van Eijk R."/>
            <person name="Schleper C."/>
            <person name="Guy L."/>
            <person name="Ettema T.J."/>
        </authorList>
    </citation>
    <scope>NUCLEOTIDE SEQUENCE</scope>
</reference>
<protein>
    <submittedName>
        <fullName evidence="1">Uncharacterized protein</fullName>
    </submittedName>
</protein>
<sequence length="86" mass="9378">MVNSMGSAPIMNYGFKNLVTHNEAGAVSSVHTVPTEQFSHNLDSQGECLCGPDVDFDTASGMVIPHVMHFALDTGFYMHDPEELYS</sequence>